<evidence type="ECO:0000256" key="1">
    <source>
        <dbReference type="SAM" id="Phobius"/>
    </source>
</evidence>
<name>A0A382WE44_9ZZZZ</name>
<accession>A0A382WE44</accession>
<keyword evidence="1" id="KW-0472">Membrane</keyword>
<feature type="transmembrane region" description="Helical" evidence="1">
    <location>
        <begin position="48"/>
        <end position="64"/>
    </location>
</feature>
<sequence>MEVVAANYVLDFAEFETNLWMILFYTIPASIALWQGLQGWRQGLTRKVVALLSLAAAFAAAWYGG</sequence>
<dbReference type="EMBL" id="UINC01158697">
    <property type="protein sequence ID" value="SVD56371.1"/>
    <property type="molecule type" value="Genomic_DNA"/>
</dbReference>
<keyword evidence="1" id="KW-0812">Transmembrane</keyword>
<protein>
    <submittedName>
        <fullName evidence="2">Uncharacterized protein</fullName>
    </submittedName>
</protein>
<evidence type="ECO:0000313" key="2">
    <source>
        <dbReference type="EMBL" id="SVD56371.1"/>
    </source>
</evidence>
<proteinExistence type="predicted"/>
<feature type="non-terminal residue" evidence="2">
    <location>
        <position position="65"/>
    </location>
</feature>
<gene>
    <name evidence="2" type="ORF">METZ01_LOCUS409225</name>
</gene>
<feature type="transmembrane region" description="Helical" evidence="1">
    <location>
        <begin position="19"/>
        <end position="36"/>
    </location>
</feature>
<dbReference type="AlphaFoldDB" id="A0A382WE44"/>
<organism evidence="2">
    <name type="scientific">marine metagenome</name>
    <dbReference type="NCBI Taxonomy" id="408172"/>
    <lineage>
        <taxon>unclassified sequences</taxon>
        <taxon>metagenomes</taxon>
        <taxon>ecological metagenomes</taxon>
    </lineage>
</organism>
<keyword evidence="1" id="KW-1133">Transmembrane helix</keyword>
<reference evidence="2" key="1">
    <citation type="submission" date="2018-05" db="EMBL/GenBank/DDBJ databases">
        <authorList>
            <person name="Lanie J.A."/>
            <person name="Ng W.-L."/>
            <person name="Kazmierczak K.M."/>
            <person name="Andrzejewski T.M."/>
            <person name="Davidsen T.M."/>
            <person name="Wayne K.J."/>
            <person name="Tettelin H."/>
            <person name="Glass J.I."/>
            <person name="Rusch D."/>
            <person name="Podicherti R."/>
            <person name="Tsui H.-C.T."/>
            <person name="Winkler M.E."/>
        </authorList>
    </citation>
    <scope>NUCLEOTIDE SEQUENCE</scope>
</reference>